<evidence type="ECO:0000256" key="1">
    <source>
        <dbReference type="SAM" id="SignalP"/>
    </source>
</evidence>
<accession>A0AAD5USS5</accession>
<dbReference type="PANTHER" id="PTHR40124:SF1">
    <property type="entry name" value="DISAGGREGATASE RELATED REPEAT PROTEIN"/>
    <property type="match status" value="1"/>
</dbReference>
<sequence>MFPRALFIALSSAVLASAQLVPAASLASQFSLATSTSLPFPSATLSSSDAQSYLVDKWSLSKGKIQDLPENLQFVQDPFPNKPAPSSTTASGNSSVLQVTYPSGGFGTGSSGSQFYTLWNTSDGSVFNTMILTYEVAFDSGFDFVKGGKLPGLRGGPEPNGCSGGNAANGSNCFSNRLMWRSQGRGEVYAYLPDSKDLCSTGDALCNQDGFGTSIRRGAFNFIAGQWNRVTMLVRLNDIRTANGQVSLYYNDVPAINEQTVVFRTNSDINVGGMYFSTFYGGSDASWAPSTTTHTYFRNIQLYGSSAQSNLTGSKISAGFPTAPVVPWERLLAVVLGCVATLFAVL</sequence>
<dbReference type="Gene3D" id="2.60.120.200">
    <property type="match status" value="1"/>
</dbReference>
<gene>
    <name evidence="3" type="ORF">NLI96_g10949</name>
</gene>
<feature type="chain" id="PRO_5042094214" description="Polysaccharide lyase 14 domain-containing protein" evidence="1">
    <location>
        <begin position="19"/>
        <end position="346"/>
    </location>
</feature>
<dbReference type="InterPro" id="IPR048958">
    <property type="entry name" value="Polysacc_lyase_14"/>
</dbReference>
<name>A0AAD5USS5_9APHY</name>
<dbReference type="PANTHER" id="PTHR40124">
    <property type="match status" value="1"/>
</dbReference>
<feature type="domain" description="Polysaccharide lyase 14" evidence="2">
    <location>
        <begin position="92"/>
        <end position="300"/>
    </location>
</feature>
<dbReference type="AlphaFoldDB" id="A0AAD5USS5"/>
<reference evidence="3" key="1">
    <citation type="submission" date="2022-07" db="EMBL/GenBank/DDBJ databases">
        <title>Genome Sequence of Physisporinus lineatus.</title>
        <authorList>
            <person name="Buettner E."/>
        </authorList>
    </citation>
    <scope>NUCLEOTIDE SEQUENCE</scope>
    <source>
        <strain evidence="3">VT162</strain>
    </source>
</reference>
<evidence type="ECO:0000313" key="3">
    <source>
        <dbReference type="EMBL" id="KAJ3476744.1"/>
    </source>
</evidence>
<comment type="caution">
    <text evidence="3">The sequence shown here is derived from an EMBL/GenBank/DDBJ whole genome shotgun (WGS) entry which is preliminary data.</text>
</comment>
<keyword evidence="1" id="KW-0732">Signal</keyword>
<organism evidence="3 4">
    <name type="scientific">Meripilus lineatus</name>
    <dbReference type="NCBI Taxonomy" id="2056292"/>
    <lineage>
        <taxon>Eukaryota</taxon>
        <taxon>Fungi</taxon>
        <taxon>Dikarya</taxon>
        <taxon>Basidiomycota</taxon>
        <taxon>Agaricomycotina</taxon>
        <taxon>Agaricomycetes</taxon>
        <taxon>Polyporales</taxon>
        <taxon>Meripilaceae</taxon>
        <taxon>Meripilus</taxon>
    </lineage>
</organism>
<feature type="signal peptide" evidence="1">
    <location>
        <begin position="1"/>
        <end position="18"/>
    </location>
</feature>
<evidence type="ECO:0000313" key="4">
    <source>
        <dbReference type="Proteomes" id="UP001212997"/>
    </source>
</evidence>
<protein>
    <recommendedName>
        <fullName evidence="2">Polysaccharide lyase 14 domain-containing protein</fullName>
    </recommendedName>
</protein>
<dbReference type="Pfam" id="PF21294">
    <property type="entry name" value="Polysacc_lyase_14"/>
    <property type="match status" value="1"/>
</dbReference>
<dbReference type="EMBL" id="JANAWD010000672">
    <property type="protein sequence ID" value="KAJ3476744.1"/>
    <property type="molecule type" value="Genomic_DNA"/>
</dbReference>
<dbReference type="Proteomes" id="UP001212997">
    <property type="component" value="Unassembled WGS sequence"/>
</dbReference>
<keyword evidence="4" id="KW-1185">Reference proteome</keyword>
<proteinExistence type="predicted"/>
<evidence type="ECO:0000259" key="2">
    <source>
        <dbReference type="Pfam" id="PF21294"/>
    </source>
</evidence>